<evidence type="ECO:0000256" key="15">
    <source>
        <dbReference type="ARBA" id="ARBA00023242"/>
    </source>
</evidence>
<feature type="compositionally biased region" description="Polar residues" evidence="22">
    <location>
        <begin position="831"/>
        <end position="840"/>
    </location>
</feature>
<feature type="compositionally biased region" description="Basic residues" evidence="22">
    <location>
        <begin position="1"/>
        <end position="16"/>
    </location>
</feature>
<gene>
    <name evidence="25" type="ORF">D917_07383</name>
</gene>
<dbReference type="CDD" id="cd03221">
    <property type="entry name" value="ABCF_EF-3"/>
    <property type="match status" value="2"/>
</dbReference>
<dbReference type="PROSITE" id="PS50082">
    <property type="entry name" value="WD_REPEATS_2"/>
    <property type="match status" value="5"/>
</dbReference>
<comment type="caution">
    <text evidence="25">The sequence shown here is derived from an EMBL/GenBank/DDBJ whole genome shotgun (WGS) entry which is preliminary data.</text>
</comment>
<dbReference type="InterPro" id="IPR003593">
    <property type="entry name" value="AAA+_ATPase"/>
</dbReference>
<evidence type="ECO:0000256" key="7">
    <source>
        <dbReference type="ARBA" id="ARBA00022490"/>
    </source>
</evidence>
<evidence type="ECO:0000259" key="23">
    <source>
        <dbReference type="PROSITE" id="PS50198"/>
    </source>
</evidence>
<dbReference type="GO" id="GO:0016887">
    <property type="term" value="F:ATP hydrolysis activity"/>
    <property type="evidence" value="ECO:0007669"/>
    <property type="project" value="InterPro"/>
</dbReference>
<dbReference type="SUPFAM" id="SSF52540">
    <property type="entry name" value="P-loop containing nucleoside triphosphate hydrolases"/>
    <property type="match status" value="2"/>
</dbReference>
<feature type="repeat" description="WD" evidence="19">
    <location>
        <begin position="1307"/>
        <end position="1339"/>
    </location>
</feature>
<dbReference type="InterPro" id="IPR001680">
    <property type="entry name" value="WD40_rpt"/>
</dbReference>
<dbReference type="GO" id="GO:0005730">
    <property type="term" value="C:nucleolus"/>
    <property type="evidence" value="ECO:0007669"/>
    <property type="project" value="UniProtKB-SubCell"/>
</dbReference>
<feature type="region of interest" description="Disordered" evidence="22">
    <location>
        <begin position="1838"/>
        <end position="1861"/>
    </location>
</feature>
<evidence type="ECO:0000256" key="2">
    <source>
        <dbReference type="ARBA" id="ARBA00004604"/>
    </source>
</evidence>
<evidence type="ECO:0000256" key="21">
    <source>
        <dbReference type="SAM" id="Coils"/>
    </source>
</evidence>
<dbReference type="InterPro" id="IPR017871">
    <property type="entry name" value="ABC_transporter-like_CS"/>
</dbReference>
<feature type="domain" description="ABC transporter" evidence="24">
    <location>
        <begin position="66"/>
        <end position="310"/>
    </location>
</feature>
<keyword evidence="9" id="KW-0677">Repeat</keyword>
<evidence type="ECO:0000256" key="17">
    <source>
        <dbReference type="ARBA" id="ARBA00031249"/>
    </source>
</evidence>
<dbReference type="PROSITE" id="PS00211">
    <property type="entry name" value="ABC_TRANSPORTER_1"/>
    <property type="match status" value="2"/>
</dbReference>
<evidence type="ECO:0000256" key="5">
    <source>
        <dbReference type="ARBA" id="ARBA00019953"/>
    </source>
</evidence>
<protein>
    <recommendedName>
        <fullName evidence="5">Peptidyl-prolyl cis-trans isomerase NIMA-interacting 4</fullName>
    </recommendedName>
    <alternativeName>
        <fullName evidence="16">Parvulin-14</fullName>
    </alternativeName>
    <alternativeName>
        <fullName evidence="18">Peptidyl-prolyl cis-trans isomerase Pin4</fullName>
    </alternativeName>
    <alternativeName>
        <fullName evidence="17">Rotamase Pin4</fullName>
    </alternativeName>
    <alternativeName>
        <fullName evidence="6">WD repeat-containing protein 48 homolog</fullName>
    </alternativeName>
</protein>
<dbReference type="CDD" id="cd00200">
    <property type="entry name" value="WD40"/>
    <property type="match status" value="1"/>
</dbReference>
<dbReference type="Pfam" id="PF11816">
    <property type="entry name" value="DUF3337"/>
    <property type="match status" value="1"/>
</dbReference>
<dbReference type="SUPFAM" id="SSF54534">
    <property type="entry name" value="FKBP-like"/>
    <property type="match status" value="1"/>
</dbReference>
<evidence type="ECO:0000313" key="25">
    <source>
        <dbReference type="EMBL" id="OUC46862.1"/>
    </source>
</evidence>
<dbReference type="FunFam" id="2.130.10.10:FF:000543">
    <property type="entry name" value="WD repeat-containing protein 48 homolog"/>
    <property type="match status" value="1"/>
</dbReference>
<evidence type="ECO:0000256" key="12">
    <source>
        <dbReference type="ARBA" id="ARBA00023125"/>
    </source>
</evidence>
<dbReference type="NCBIfam" id="NF000355">
    <property type="entry name" value="ribo_prot_ABC_F"/>
    <property type="match status" value="1"/>
</dbReference>
<dbReference type="EMBL" id="LVZM01005695">
    <property type="protein sequence ID" value="OUC46862.1"/>
    <property type="molecule type" value="Genomic_DNA"/>
</dbReference>
<feature type="region of interest" description="Disordered" evidence="22">
    <location>
        <begin position="1"/>
        <end position="31"/>
    </location>
</feature>
<evidence type="ECO:0000256" key="19">
    <source>
        <dbReference type="PROSITE-ProRule" id="PRU00221"/>
    </source>
</evidence>
<dbReference type="SUPFAM" id="SSF50978">
    <property type="entry name" value="WD40 repeat-like"/>
    <property type="match status" value="2"/>
</dbReference>
<feature type="repeat" description="WD" evidence="19">
    <location>
        <begin position="1393"/>
        <end position="1434"/>
    </location>
</feature>
<dbReference type="PROSITE" id="PS50294">
    <property type="entry name" value="WD_REPEATS_REGION"/>
    <property type="match status" value="5"/>
</dbReference>
<dbReference type="SMART" id="SM00382">
    <property type="entry name" value="AAA"/>
    <property type="match status" value="2"/>
</dbReference>
<evidence type="ECO:0000256" key="13">
    <source>
        <dbReference type="ARBA" id="ARBA00023212"/>
    </source>
</evidence>
<feature type="repeat" description="WD" evidence="19">
    <location>
        <begin position="1486"/>
        <end position="1527"/>
    </location>
</feature>
<evidence type="ECO:0000256" key="9">
    <source>
        <dbReference type="ARBA" id="ARBA00022737"/>
    </source>
</evidence>
<dbReference type="InterPro" id="IPR027417">
    <property type="entry name" value="P-loop_NTPase"/>
</dbReference>
<evidence type="ECO:0000256" key="18">
    <source>
        <dbReference type="ARBA" id="ARBA00033465"/>
    </source>
</evidence>
<dbReference type="GO" id="GO:0005524">
    <property type="term" value="F:ATP binding"/>
    <property type="evidence" value="ECO:0007669"/>
    <property type="project" value="UniProtKB-KW"/>
</dbReference>
<evidence type="ECO:0000259" key="24">
    <source>
        <dbReference type="PROSITE" id="PS50893"/>
    </source>
</evidence>
<dbReference type="PROSITE" id="PS50893">
    <property type="entry name" value="ABC_TRANSPORTER_2"/>
    <property type="match status" value="2"/>
</dbReference>
<dbReference type="GO" id="GO:0003755">
    <property type="term" value="F:peptidyl-prolyl cis-trans isomerase activity"/>
    <property type="evidence" value="ECO:0007669"/>
    <property type="project" value="UniProtKB-KW"/>
</dbReference>
<dbReference type="PROSITE" id="PS50198">
    <property type="entry name" value="PPIC_PPIASE_2"/>
    <property type="match status" value="1"/>
</dbReference>
<evidence type="ECO:0000256" key="20">
    <source>
        <dbReference type="PROSITE-ProRule" id="PRU00278"/>
    </source>
</evidence>
<keyword evidence="8 19" id="KW-0853">WD repeat</keyword>
<feature type="repeat" description="WD" evidence="19">
    <location>
        <begin position="1351"/>
        <end position="1392"/>
    </location>
</feature>
<organism evidence="25 26">
    <name type="scientific">Trichinella nativa</name>
    <dbReference type="NCBI Taxonomy" id="6335"/>
    <lineage>
        <taxon>Eukaryota</taxon>
        <taxon>Metazoa</taxon>
        <taxon>Ecdysozoa</taxon>
        <taxon>Nematoda</taxon>
        <taxon>Enoplea</taxon>
        <taxon>Dorylaimia</taxon>
        <taxon>Trichinellida</taxon>
        <taxon>Trichinellidae</taxon>
        <taxon>Trichinella</taxon>
    </lineage>
</organism>
<keyword evidence="14 20" id="KW-0413">Isomerase</keyword>
<keyword evidence="15" id="KW-0539">Nucleus</keyword>
<dbReference type="FunFam" id="3.40.50.300:FF:000549">
    <property type="entry name" value="ABC transporter ATP-binding protein arb1"/>
    <property type="match status" value="1"/>
</dbReference>
<dbReference type="InterPro" id="IPR032781">
    <property type="entry name" value="ABC_tran_Xtn"/>
</dbReference>
<dbReference type="Pfam" id="PF00400">
    <property type="entry name" value="WD40"/>
    <property type="match status" value="5"/>
</dbReference>
<dbReference type="InterPro" id="IPR019775">
    <property type="entry name" value="WD40_repeat_CS"/>
</dbReference>
<keyword evidence="7" id="KW-0963">Cytoplasm</keyword>
<evidence type="ECO:0000256" key="16">
    <source>
        <dbReference type="ARBA" id="ARBA00030737"/>
    </source>
</evidence>
<dbReference type="PROSITE" id="PS00678">
    <property type="entry name" value="WD_REPEATS_1"/>
    <property type="match status" value="1"/>
</dbReference>
<evidence type="ECO:0000256" key="8">
    <source>
        <dbReference type="ARBA" id="ARBA00022574"/>
    </source>
</evidence>
<feature type="coiled-coil region" evidence="21">
    <location>
        <begin position="299"/>
        <end position="326"/>
    </location>
</feature>
<evidence type="ECO:0000256" key="11">
    <source>
        <dbReference type="ARBA" id="ARBA00022840"/>
    </source>
</evidence>
<dbReference type="Pfam" id="PF00005">
    <property type="entry name" value="ABC_tran"/>
    <property type="match status" value="2"/>
</dbReference>
<keyword evidence="13" id="KW-0206">Cytoskeleton</keyword>
<dbReference type="FunFam" id="3.10.50.40:FF:000015">
    <property type="entry name" value="Peptidyl-prolyl cis-trans isomerase"/>
    <property type="match status" value="1"/>
</dbReference>
<proteinExistence type="inferred from homology"/>
<accession>A0A1Y3ENX4</accession>
<dbReference type="InterPro" id="IPR003439">
    <property type="entry name" value="ABC_transporter-like_ATP-bd"/>
</dbReference>
<name>A0A1Y3ENX4_9BILA</name>
<dbReference type="InterPro" id="IPR000297">
    <property type="entry name" value="PPIase_PpiC"/>
</dbReference>
<keyword evidence="10" id="KW-0547">Nucleotide-binding</keyword>
<evidence type="ECO:0000256" key="14">
    <source>
        <dbReference type="ARBA" id="ARBA00023235"/>
    </source>
</evidence>
<comment type="similarity">
    <text evidence="4">Belongs to the ABC transporter superfamily. ABCF family. EF3 subfamily.</text>
</comment>
<keyword evidence="20" id="KW-0697">Rotamase</keyword>
<sequence>MQANKKLTRKERKKQRAALVESESDNEATELSGGIGGGLALGDHFTVSLQAKTPAQKQNLENALDIKVDNFSIAAQGKELFTNASLTIAAGRRYGLVGPNGMGKTTLLKHIANRKLDIPSNIDILYCEQEIEVDEKSAIDVVILADVKRKKLLDEERQLMEKVSDGDLSVNERLQEVCDELRAIGADAAEPRARRILAGLGFNAEMQSRPSNQFSGGWRMRISLARALFLEPTLLLLDEPTNHLDLNAVIWLDNYLQNWKKTLLVVSHDQSFLDSICTDIIHLDQQKLYYYKGNYSQFKKMFGQKRKELEKEYEKQQKQLRDLKISGKSNKQALEKVAKGKQAKQKKDNKIDDFYNEENKMNLIQRPKDYVVKFRFPDPPALNPPILGAHDVSFGFPGRPMLFENVNFGIDLSSRIAIVGPNGVGKSTFLKLLLGDLEPTRGEIRKNHRLRIGRFDQHSSEHLNNDESPVEYLRRLFNLSYQDARKNLGVVGLASHAHTIQIQNLSGGQKSRVALAELSLSAPDVLILDEPTNNLDIESIDALADAINEFQGGVLMVTHDERLIRETDCQLWIMPKGKGKNATSSAPAEPAKSGKGGGNAIKVRHILCEKLSKANEAMEKLKAGEKFNIVASSYSEDKARQGGDLGWMVRGSMVGPFQDAAFGLPLSTVDKPVFTDPPVKTKFGYHIIMRTAFFVGYFYLADITMEINTVEVGIVSVGTEENPFTESSEKIEELSPEGEIQEGLKEEYVIVADAIPAKFNKCNVESVSTSIMIAMQHITAHFDVSGKGFSHVSENANVGTLAVAQKSKFKHLIDKNSDTNAVLPAHPEQSRIFNESTSSRVSERKRKNPHPDVSSISYFLKTFDIFDNDSEKKSTASSVCESNQTTTALKKRKRSHCSSTDNQFNVLSCANSSYLNKEDSHRDTDFSDSFQYHEYGEIKAAPRLVYSEKKEFNIERDGGRFNNFCKGCKWSPNGIYAITSAEDCRLRLFQLSSYNSDFQNEHSNDDSKAKSPTLSLLKRISCGDCIYDFCWSPVCSASGSVERATLFAYTCRHDPIFLKDCTGETRAAFKAINDKDELASALSLVFTNDGRNMYAGFKKCIRQFDLERPGCQTSSIATWCMAKFSKETGGQQGLISCFTMPSDANGIFFAGSYDGTVALYDNRLKEPQVVFVANQRGITHMMMTSSGNYLFTGGRCDCEICCWDVRIMPKKIKVLKRPADTPQRIYFDIDHFDKFIISGSSTGHVIIWNLDEFNANNRFDHCSILKHTLTFRASSSLINGIRVEFAFSVLEFSAAFIISYVIRDEVEPRHRSGVNSMQFDSSLQRLYTAGRDSVIRIWNSRLDRDPYIGSMEHHTDWVNDVLLCCNGRHLISASSDTTVKVWNAHKGFCMSTLRTHKDYVKALAYAKDKEQVASAGLDRSIFLWDVNTLTALTASNNTITTSSLNGSKDSIYSLAMNPSGTVIVSGSAEKVLRVWDPRTCQKSMKLRGHTDVVKAIVISRDGTHCVSAGSDASIRLWHLGMQRSIGTIWCHTEGVWSLQLLLVDHGTSIWSSTTDSSVRLWKISAESLDNDYDVDGCNADMPLVRKPEYVIKGAPSIRQYSILNDKRFILTRDSEDNIALWDVLRARKAKDFGCQNFEQKLKEQFKMLFVPNWFSVDLKTGMLQITLDEADCFSAWVSAKDAKLGNINNVDVKLNFGGLLLQALLEHWPRAQSVQDQPEEGTGFDKRFSNGYFAVPGHTPLIFWCTSGRALFRLACRDAGGENESALLNDVLPQWAIDIVVNKAMPKYNKIPFYLFPHPSFNLKVYKRDRLSASDMLQVRKVIEHVYEKILSTAVSTENSMNANSEKNPGAQSQPSSTPAVLPSNLEEKIELYCQDQRLDPNMDLRTIKYFIWKQGGDLVLYYKAVK</sequence>
<dbReference type="Gene3D" id="3.10.50.40">
    <property type="match status" value="1"/>
</dbReference>
<dbReference type="CDD" id="cd17041">
    <property type="entry name" value="Ubl_WDR48"/>
    <property type="match status" value="1"/>
</dbReference>
<feature type="region of interest" description="Disordered" evidence="22">
    <location>
        <begin position="820"/>
        <end position="851"/>
    </location>
</feature>
<feature type="domain" description="ABC transporter" evidence="24">
    <location>
        <begin position="387"/>
        <end position="601"/>
    </location>
</feature>
<dbReference type="GO" id="GO:0005819">
    <property type="term" value="C:spindle"/>
    <property type="evidence" value="ECO:0007669"/>
    <property type="project" value="UniProtKB-SubCell"/>
</dbReference>
<dbReference type="Gene3D" id="2.130.10.10">
    <property type="entry name" value="YVTN repeat-like/Quinoprotein amine dehydrogenase"/>
    <property type="match status" value="3"/>
</dbReference>
<feature type="repeat" description="WD" evidence="19">
    <location>
        <begin position="1444"/>
        <end position="1485"/>
    </location>
</feature>
<keyword evidence="11 25" id="KW-0067">ATP-binding</keyword>
<dbReference type="SMART" id="SM00320">
    <property type="entry name" value="WD40"/>
    <property type="match status" value="10"/>
</dbReference>
<dbReference type="InterPro" id="IPR050611">
    <property type="entry name" value="ABCF"/>
</dbReference>
<dbReference type="InterPro" id="IPR021772">
    <property type="entry name" value="WDR48/Bun107"/>
</dbReference>
<feature type="region of interest" description="Disordered" evidence="22">
    <location>
        <begin position="576"/>
        <end position="597"/>
    </location>
</feature>
<dbReference type="FunFam" id="3.40.50.300:FF:000472">
    <property type="entry name" value="ATP-binding cassette, sub-family F (GCN20), member 1"/>
    <property type="match status" value="1"/>
</dbReference>
<keyword evidence="21" id="KW-0175">Coiled coil</keyword>
<evidence type="ECO:0000256" key="6">
    <source>
        <dbReference type="ARBA" id="ARBA00021538"/>
    </source>
</evidence>
<dbReference type="Proteomes" id="UP000243006">
    <property type="component" value="Unassembled WGS sequence"/>
</dbReference>
<feature type="compositionally biased region" description="Polar residues" evidence="22">
    <location>
        <begin position="1838"/>
        <end position="1859"/>
    </location>
</feature>
<evidence type="ECO:0000256" key="3">
    <source>
        <dbReference type="ARBA" id="ARBA00010242"/>
    </source>
</evidence>
<dbReference type="Gene3D" id="3.40.50.300">
    <property type="entry name" value="P-loop containing nucleotide triphosphate hydrolases"/>
    <property type="match status" value="2"/>
</dbReference>
<comment type="similarity">
    <text evidence="3">Belongs to the PpiC/parvulin rotamase family. PIN4 subfamily.</text>
</comment>
<dbReference type="Pfam" id="PF13616">
    <property type="entry name" value="Rotamase_3"/>
    <property type="match status" value="1"/>
</dbReference>
<dbReference type="InterPro" id="IPR046357">
    <property type="entry name" value="PPIase_dom_sf"/>
</dbReference>
<evidence type="ECO:0000256" key="1">
    <source>
        <dbReference type="ARBA" id="ARBA00004186"/>
    </source>
</evidence>
<dbReference type="PANTHER" id="PTHR19211">
    <property type="entry name" value="ATP-BINDING TRANSPORT PROTEIN-RELATED"/>
    <property type="match status" value="1"/>
</dbReference>
<dbReference type="InterPro" id="IPR015943">
    <property type="entry name" value="WD40/YVTN_repeat-like_dom_sf"/>
</dbReference>
<evidence type="ECO:0000256" key="10">
    <source>
        <dbReference type="ARBA" id="ARBA00022741"/>
    </source>
</evidence>
<evidence type="ECO:0000313" key="26">
    <source>
        <dbReference type="Proteomes" id="UP000243006"/>
    </source>
</evidence>
<dbReference type="GO" id="GO:0003677">
    <property type="term" value="F:DNA binding"/>
    <property type="evidence" value="ECO:0007669"/>
    <property type="project" value="UniProtKB-KW"/>
</dbReference>
<dbReference type="PANTHER" id="PTHR19211:SF14">
    <property type="entry name" value="ATP-BINDING CASSETTE SUB-FAMILY F MEMBER 1"/>
    <property type="match status" value="1"/>
</dbReference>
<keyword evidence="12" id="KW-0238">DNA-binding</keyword>
<dbReference type="Pfam" id="PF12848">
    <property type="entry name" value="ABC_tran_Xtn"/>
    <property type="match status" value="1"/>
</dbReference>
<feature type="domain" description="PpiC" evidence="23">
    <location>
        <begin position="598"/>
        <end position="692"/>
    </location>
</feature>
<evidence type="ECO:0000256" key="22">
    <source>
        <dbReference type="SAM" id="MobiDB-lite"/>
    </source>
</evidence>
<dbReference type="InterPro" id="IPR036322">
    <property type="entry name" value="WD40_repeat_dom_sf"/>
</dbReference>
<reference evidence="25 26" key="1">
    <citation type="submission" date="2015-04" db="EMBL/GenBank/DDBJ databases">
        <title>Draft genome of the roundworm Trichinella nativa.</title>
        <authorList>
            <person name="Mitreva M."/>
        </authorList>
    </citation>
    <scope>NUCLEOTIDE SEQUENCE [LARGE SCALE GENOMIC DNA]</scope>
    <source>
        <strain evidence="25 26">ISS45</strain>
    </source>
</reference>
<evidence type="ECO:0000256" key="4">
    <source>
        <dbReference type="ARBA" id="ARBA00011054"/>
    </source>
</evidence>
<comment type="subcellular location">
    <subcellularLocation>
        <location evidence="1">Cytoplasm</location>
        <location evidence="1">Cytoskeleton</location>
        <location evidence="1">Spindle</location>
    </subcellularLocation>
    <subcellularLocation>
        <location evidence="2">Nucleus</location>
        <location evidence="2">Nucleolus</location>
    </subcellularLocation>
</comment>